<evidence type="ECO:0000313" key="7">
    <source>
        <dbReference type="Proteomes" id="UP001283361"/>
    </source>
</evidence>
<keyword evidence="3" id="KW-1015">Disulfide bond</keyword>
<dbReference type="Proteomes" id="UP001283361">
    <property type="component" value="Unassembled WGS sequence"/>
</dbReference>
<feature type="domain" description="Kazal-like" evidence="5">
    <location>
        <begin position="137"/>
        <end position="207"/>
    </location>
</feature>
<dbReference type="CDD" id="cd00104">
    <property type="entry name" value="KAZAL_FS"/>
    <property type="match status" value="3"/>
</dbReference>
<comment type="caution">
    <text evidence="6">The sequence shown here is derived from an EMBL/GenBank/DDBJ whole genome shotgun (WGS) entry which is preliminary data.</text>
</comment>
<dbReference type="GO" id="GO:0030154">
    <property type="term" value="P:cell differentiation"/>
    <property type="evidence" value="ECO:0007669"/>
    <property type="project" value="TreeGrafter"/>
</dbReference>
<dbReference type="GO" id="GO:0005576">
    <property type="term" value="C:extracellular region"/>
    <property type="evidence" value="ECO:0007669"/>
    <property type="project" value="TreeGrafter"/>
</dbReference>
<dbReference type="Gene3D" id="3.30.60.30">
    <property type="match status" value="3"/>
</dbReference>
<dbReference type="AlphaFoldDB" id="A0AAE1E707"/>
<feature type="signal peptide" evidence="4">
    <location>
        <begin position="1"/>
        <end position="16"/>
    </location>
</feature>
<evidence type="ECO:0000313" key="6">
    <source>
        <dbReference type="EMBL" id="KAK3795208.1"/>
    </source>
</evidence>
<organism evidence="6 7">
    <name type="scientific">Elysia crispata</name>
    <name type="common">lettuce slug</name>
    <dbReference type="NCBI Taxonomy" id="231223"/>
    <lineage>
        <taxon>Eukaryota</taxon>
        <taxon>Metazoa</taxon>
        <taxon>Spiralia</taxon>
        <taxon>Lophotrochozoa</taxon>
        <taxon>Mollusca</taxon>
        <taxon>Gastropoda</taxon>
        <taxon>Heterobranchia</taxon>
        <taxon>Euthyneura</taxon>
        <taxon>Panpulmonata</taxon>
        <taxon>Sacoglossa</taxon>
        <taxon>Placobranchoidea</taxon>
        <taxon>Plakobranchidae</taxon>
        <taxon>Elysia</taxon>
    </lineage>
</organism>
<keyword evidence="7" id="KW-1185">Reference proteome</keyword>
<dbReference type="PROSITE" id="PS00282">
    <property type="entry name" value="KAZAL_1"/>
    <property type="match status" value="1"/>
</dbReference>
<proteinExistence type="predicted"/>
<evidence type="ECO:0000256" key="2">
    <source>
        <dbReference type="ARBA" id="ARBA00022900"/>
    </source>
</evidence>
<accession>A0AAE1E707</accession>
<feature type="chain" id="PRO_5042033800" description="Kazal-like domain-containing protein" evidence="4">
    <location>
        <begin position="17"/>
        <end position="207"/>
    </location>
</feature>
<feature type="domain" description="Kazal-like" evidence="5">
    <location>
        <begin position="81"/>
        <end position="136"/>
    </location>
</feature>
<reference evidence="6" key="1">
    <citation type="journal article" date="2023" name="G3 (Bethesda)">
        <title>A reference genome for the long-term kleptoplast-retaining sea slug Elysia crispata morphotype clarki.</title>
        <authorList>
            <person name="Eastman K.E."/>
            <person name="Pendleton A.L."/>
            <person name="Shaikh M.A."/>
            <person name="Suttiyut T."/>
            <person name="Ogas R."/>
            <person name="Tomko P."/>
            <person name="Gavelis G."/>
            <person name="Widhalm J.R."/>
            <person name="Wisecaver J.H."/>
        </authorList>
    </citation>
    <scope>NUCLEOTIDE SEQUENCE</scope>
    <source>
        <strain evidence="6">ECLA1</strain>
    </source>
</reference>
<dbReference type="InterPro" id="IPR036058">
    <property type="entry name" value="Kazal_dom_sf"/>
</dbReference>
<dbReference type="EMBL" id="JAWDGP010001077">
    <property type="protein sequence ID" value="KAK3795208.1"/>
    <property type="molecule type" value="Genomic_DNA"/>
</dbReference>
<dbReference type="GO" id="GO:0004867">
    <property type="term" value="F:serine-type endopeptidase inhibitor activity"/>
    <property type="evidence" value="ECO:0007669"/>
    <property type="project" value="UniProtKB-KW"/>
</dbReference>
<evidence type="ECO:0000256" key="1">
    <source>
        <dbReference type="ARBA" id="ARBA00022690"/>
    </source>
</evidence>
<dbReference type="InterPro" id="IPR002350">
    <property type="entry name" value="Kazal_dom"/>
</dbReference>
<dbReference type="Pfam" id="PF00050">
    <property type="entry name" value="Kazal_1"/>
    <property type="match status" value="2"/>
</dbReference>
<evidence type="ECO:0000256" key="3">
    <source>
        <dbReference type="ARBA" id="ARBA00023157"/>
    </source>
</evidence>
<evidence type="ECO:0000256" key="4">
    <source>
        <dbReference type="SAM" id="SignalP"/>
    </source>
</evidence>
<protein>
    <recommendedName>
        <fullName evidence="5">Kazal-like domain-containing protein</fullName>
    </recommendedName>
</protein>
<feature type="domain" description="Kazal-like" evidence="5">
    <location>
        <begin position="18"/>
        <end position="75"/>
    </location>
</feature>
<keyword evidence="2" id="KW-0722">Serine protease inhibitor</keyword>
<dbReference type="PANTHER" id="PTHR10913:SF45">
    <property type="entry name" value="FOLLISTATIN, ISOFORM A-RELATED"/>
    <property type="match status" value="1"/>
</dbReference>
<gene>
    <name evidence="6" type="ORF">RRG08_056271</name>
</gene>
<keyword evidence="1" id="KW-0646">Protease inhibitor</keyword>
<dbReference type="PROSITE" id="PS51465">
    <property type="entry name" value="KAZAL_2"/>
    <property type="match status" value="3"/>
</dbReference>
<sequence length="207" mass="22760">MAVCVFFTAVIALAVGQHTINENCIKDCSADPKDVVCGSDKQSYDNECLLGVASCYARAYYGQRISVKHKGECTLAETTDLQLLNRCDDLCDEFKSYICGSDGVVYDNKCTFTRAQCAALVKDQNLFVVAYAGRCPVTRKPDCSKYRLDVNNIAIEDPAAFRPVCPHDRHPVCSSDGHTYVHECQMCARMAADNVDLTILKDGNCGQ</sequence>
<dbReference type="PANTHER" id="PTHR10913">
    <property type="entry name" value="FOLLISTATIN-RELATED"/>
    <property type="match status" value="1"/>
</dbReference>
<keyword evidence="4" id="KW-0732">Signal</keyword>
<dbReference type="SUPFAM" id="SSF100895">
    <property type="entry name" value="Kazal-type serine protease inhibitors"/>
    <property type="match status" value="3"/>
</dbReference>
<evidence type="ECO:0000259" key="5">
    <source>
        <dbReference type="PROSITE" id="PS51465"/>
    </source>
</evidence>
<dbReference type="SMART" id="SM00280">
    <property type="entry name" value="KAZAL"/>
    <property type="match status" value="3"/>
</dbReference>
<dbReference type="InterPro" id="IPR050653">
    <property type="entry name" value="Prot_Inhib_GrowthFact_Antg"/>
</dbReference>
<dbReference type="Pfam" id="PF07648">
    <property type="entry name" value="Kazal_2"/>
    <property type="match status" value="1"/>
</dbReference>
<name>A0AAE1E707_9GAST</name>